<accession>A0A1G9NVP6</accession>
<evidence type="ECO:0000313" key="2">
    <source>
        <dbReference type="Proteomes" id="UP000199440"/>
    </source>
</evidence>
<name>A0A1G9NVP6_9FLAO</name>
<proteinExistence type="predicted"/>
<sequence>MKTLKKIIGESSMSTIALVGLVITIQTEALGQDPTVVDDKHYTVEFENDQVRVLRISYGPGEESVMHEHPDGVAVFLTDGDTEMKIGDGTTIEDIRKSGEAIWAPAGKHSPKSLGDNKSELILVELKSQPE</sequence>
<gene>
    <name evidence="1" type="ORF">SAMN04488514_103328</name>
</gene>
<dbReference type="RefSeq" id="WP_089887887.1">
    <property type="nucleotide sequence ID" value="NZ_FNGV01000003.1"/>
</dbReference>
<organism evidence="1 2">
    <name type="scientific">Kriegella aquimaris</name>
    <dbReference type="NCBI Taxonomy" id="192904"/>
    <lineage>
        <taxon>Bacteria</taxon>
        <taxon>Pseudomonadati</taxon>
        <taxon>Bacteroidota</taxon>
        <taxon>Flavobacteriia</taxon>
        <taxon>Flavobacteriales</taxon>
        <taxon>Flavobacteriaceae</taxon>
        <taxon>Kriegella</taxon>
    </lineage>
</organism>
<dbReference type="InterPro" id="IPR014710">
    <property type="entry name" value="RmlC-like_jellyroll"/>
</dbReference>
<keyword evidence="2" id="KW-1185">Reference proteome</keyword>
<dbReference type="SUPFAM" id="SSF51182">
    <property type="entry name" value="RmlC-like cupins"/>
    <property type="match status" value="1"/>
</dbReference>
<protein>
    <submittedName>
        <fullName evidence="1">Cupin domain protein</fullName>
    </submittedName>
</protein>
<reference evidence="1 2" key="1">
    <citation type="submission" date="2016-10" db="EMBL/GenBank/DDBJ databases">
        <authorList>
            <person name="de Groot N.N."/>
        </authorList>
    </citation>
    <scope>NUCLEOTIDE SEQUENCE [LARGE SCALE GENOMIC DNA]</scope>
    <source>
        <strain evidence="1 2">DSM 19886</strain>
    </source>
</reference>
<dbReference type="InterPro" id="IPR011051">
    <property type="entry name" value="RmlC_Cupin_sf"/>
</dbReference>
<dbReference type="EMBL" id="FNGV01000003">
    <property type="protein sequence ID" value="SDL90045.1"/>
    <property type="molecule type" value="Genomic_DNA"/>
</dbReference>
<dbReference type="Gene3D" id="2.60.120.10">
    <property type="entry name" value="Jelly Rolls"/>
    <property type="match status" value="1"/>
</dbReference>
<dbReference type="STRING" id="192904.SAMN04488514_103328"/>
<dbReference type="Proteomes" id="UP000199440">
    <property type="component" value="Unassembled WGS sequence"/>
</dbReference>
<evidence type="ECO:0000313" key="1">
    <source>
        <dbReference type="EMBL" id="SDL90045.1"/>
    </source>
</evidence>
<dbReference type="AlphaFoldDB" id="A0A1G9NVP6"/>
<dbReference type="OrthoDB" id="1117587at2"/>